<protein>
    <recommendedName>
        <fullName evidence="2">AAA-ATPase-like domain-containing protein</fullName>
    </recommendedName>
</protein>
<organism evidence="3 4">
    <name type="scientific">Fistulina hepatica ATCC 64428</name>
    <dbReference type="NCBI Taxonomy" id="1128425"/>
    <lineage>
        <taxon>Eukaryota</taxon>
        <taxon>Fungi</taxon>
        <taxon>Dikarya</taxon>
        <taxon>Basidiomycota</taxon>
        <taxon>Agaricomycotina</taxon>
        <taxon>Agaricomycetes</taxon>
        <taxon>Agaricomycetidae</taxon>
        <taxon>Agaricales</taxon>
        <taxon>Fistulinaceae</taxon>
        <taxon>Fistulina</taxon>
    </lineage>
</organism>
<dbReference type="Proteomes" id="UP000054144">
    <property type="component" value="Unassembled WGS sequence"/>
</dbReference>
<dbReference type="AlphaFoldDB" id="A0A0D7AS74"/>
<feature type="compositionally biased region" description="Low complexity" evidence="1">
    <location>
        <begin position="60"/>
        <end position="78"/>
    </location>
</feature>
<gene>
    <name evidence="3" type="ORF">FISHEDRAFT_68663</name>
</gene>
<evidence type="ECO:0000313" key="3">
    <source>
        <dbReference type="EMBL" id="KIY53678.1"/>
    </source>
</evidence>
<dbReference type="OrthoDB" id="5380555at2759"/>
<reference evidence="3 4" key="1">
    <citation type="journal article" date="2015" name="Fungal Genet. Biol.">
        <title>Evolution of novel wood decay mechanisms in Agaricales revealed by the genome sequences of Fistulina hepatica and Cylindrobasidium torrendii.</title>
        <authorList>
            <person name="Floudas D."/>
            <person name="Held B.W."/>
            <person name="Riley R."/>
            <person name="Nagy L.G."/>
            <person name="Koehler G."/>
            <person name="Ransdell A.S."/>
            <person name="Younus H."/>
            <person name="Chow J."/>
            <person name="Chiniquy J."/>
            <person name="Lipzen A."/>
            <person name="Tritt A."/>
            <person name="Sun H."/>
            <person name="Haridas S."/>
            <person name="LaButti K."/>
            <person name="Ohm R.A."/>
            <person name="Kues U."/>
            <person name="Blanchette R.A."/>
            <person name="Grigoriev I.V."/>
            <person name="Minto R.E."/>
            <person name="Hibbett D.S."/>
        </authorList>
    </citation>
    <scope>NUCLEOTIDE SEQUENCE [LARGE SCALE GENOMIC DNA]</scope>
    <source>
        <strain evidence="3 4">ATCC 64428</strain>
    </source>
</reference>
<evidence type="ECO:0000313" key="4">
    <source>
        <dbReference type="Proteomes" id="UP000054144"/>
    </source>
</evidence>
<accession>A0A0D7AS74</accession>
<dbReference type="InterPro" id="IPR018631">
    <property type="entry name" value="AAA-ATPase-like_dom"/>
</dbReference>
<feature type="domain" description="AAA-ATPase-like" evidence="2">
    <location>
        <begin position="198"/>
        <end position="358"/>
    </location>
</feature>
<evidence type="ECO:0000259" key="2">
    <source>
        <dbReference type="Pfam" id="PF09820"/>
    </source>
</evidence>
<name>A0A0D7AS74_9AGAR</name>
<sequence length="511" mass="57122">MSLPVNSTVDEPTELNHAELRMPDDDDQLDPWSPYASPPMSPIRSLQNSPCQSPIIRSPSLSVSGDTSSHSDDSSIYSHALLDRSDERSSLPSSPLILESDDSMDCEDDLSSSDDDLDPENDLSCCTENVEEIVPPDLEVSLDSVELCIYDTLRTFPTLIDFFCCSPKRIEGTTFLQSGAPAPRRLPSARACALRFLMEENGAVWADKTAELLSVISSVKGCTLPLIVRPSGFGRTTFLHTLMDYYDAAIPGFADVAFEAMQCGFPGRDPGNRSWYLVMHLDLARTDSSSREKFRESLVRFLHWETDRFIHKYIELLEWPADRVARILGHPETAFDVCLNAMRYSGCLMFLAIDNFTTPYKNAPDAKTRNGIDDELYFNLGAVAKEFLRRGVIGNGIVVGEGVEGGSRGAFDGMTTDCTQAYAVRHAFGFTRTEVKQLGMIFSQDDSFVDDVKRLGPSYLYGREFESLHPKYAYTRDGRKMRPPEPVFAMDAVRKILEGRWEPLDVFGKYS</sequence>
<dbReference type="EMBL" id="KN881592">
    <property type="protein sequence ID" value="KIY53678.1"/>
    <property type="molecule type" value="Genomic_DNA"/>
</dbReference>
<feature type="compositionally biased region" description="Polar residues" evidence="1">
    <location>
        <begin position="1"/>
        <end position="10"/>
    </location>
</feature>
<feature type="region of interest" description="Disordered" evidence="1">
    <location>
        <begin position="1"/>
        <end position="122"/>
    </location>
</feature>
<proteinExistence type="predicted"/>
<dbReference type="Pfam" id="PF09820">
    <property type="entry name" value="AAA-ATPase_like"/>
    <property type="match status" value="1"/>
</dbReference>
<evidence type="ECO:0000256" key="1">
    <source>
        <dbReference type="SAM" id="MobiDB-lite"/>
    </source>
</evidence>
<feature type="compositionally biased region" description="Basic and acidic residues" evidence="1">
    <location>
        <begin position="14"/>
        <end position="23"/>
    </location>
</feature>
<feature type="compositionally biased region" description="Acidic residues" evidence="1">
    <location>
        <begin position="99"/>
        <end position="121"/>
    </location>
</feature>
<keyword evidence="4" id="KW-1185">Reference proteome</keyword>